<evidence type="ECO:0000313" key="1">
    <source>
        <dbReference type="EMBL" id="KAG8009368.1"/>
    </source>
</evidence>
<evidence type="ECO:0000313" key="2">
    <source>
        <dbReference type="Proteomes" id="UP000805704"/>
    </source>
</evidence>
<feature type="non-terminal residue" evidence="1">
    <location>
        <position position="1"/>
    </location>
</feature>
<sequence>CSSNQKLNLYSESFSALALKAHRLRKEEAVDCDNSKVQTQKPTGPRFTSCLHFRLSRDLGLDSPELRPKKNLDGCLHSLTETQRAEAENNSCQGRSPAPLSLPPDFSSGYKLRYSSPPYSTLMSTRSTQGETKAITPRSPLFQQSSQSNYTPNPPINTDPSAVMTIPMSKPPLSPISSPQPLSLSLQSKNTTQESSKCGVYETDQLNNNHIKNNSQDVQILLVNNRVHVSSQSLQGDKAHNSSTCVTETLVYSIKSKVDPARTAPKNTTPKSLQHAANTLVSVETELSQQSHTIQSKEAAGEPSHSDQSSNSSTSAETLLPDDESSNRRMKESVLSKSRFLSVESNNEQSPKKSRFGLKKSFSTPNASLSRSESDRANKTNNKMDQVLNKLRQTFSGRRSDDDVFTWKWKRGSQTPSVSGSSDISNVSDSSVESGKTLEKQEQEKGVMLKDNEKDTEAANRWTQNRYTLTPSSASRSTTGEKFHSWTDKSTPQADQDRQNACMEHMAECKKQPHLTVHSPTMHQFDFDYKDIGTTNQFLSCRDPSPGRSPNLTTTQFGKSSTSPRSPFSPFSSLSPVSPFPSPDVTDDSVFYSPKLQRRRESPSSCEPGEGISLGGSRRNRASTGPPSASPGQDKEYFPSSYADLKYGIEPGRSFSVSSVLSSRPSGPGRISTGSRFMSVGDLSESALSCGGTGKDLYDWSASSDWPTNYDCQPRKDGHMSYFPSDPGKMRSRSLPRSLTRCLANWSSEASPPVNTLSSKPARLRSPNMNTCHFSWDTEGPPTPPPTPPLSPVTKRMSKPPSLSSPTFPSSSGASQQVDSQSSRGHLPSRGYVSSLSTFEESSDSSSDTTTDDEYYLETGEDEEKETEL</sequence>
<reference evidence="1" key="1">
    <citation type="submission" date="2020-04" db="EMBL/GenBank/DDBJ databases">
        <title>A chromosome-scale assembly and high-density genetic map of the yellow drum (Nibea albiflora) genome.</title>
        <authorList>
            <person name="Xu D."/>
            <person name="Zhang W."/>
            <person name="Chen R."/>
            <person name="Tan P."/>
            <person name="Wang L."/>
            <person name="Song H."/>
            <person name="Tian L."/>
            <person name="Zhu Q."/>
            <person name="Wang B."/>
        </authorList>
    </citation>
    <scope>NUCLEOTIDE SEQUENCE</scope>
    <source>
        <strain evidence="1">ZJHYS-2018</strain>
    </source>
</reference>
<organism evidence="1 2">
    <name type="scientific">Nibea albiflora</name>
    <name type="common">Yellow drum</name>
    <name type="synonym">Corvina albiflora</name>
    <dbReference type="NCBI Taxonomy" id="240163"/>
    <lineage>
        <taxon>Eukaryota</taxon>
        <taxon>Metazoa</taxon>
        <taxon>Chordata</taxon>
        <taxon>Craniata</taxon>
        <taxon>Vertebrata</taxon>
        <taxon>Euteleostomi</taxon>
        <taxon>Actinopterygii</taxon>
        <taxon>Neopterygii</taxon>
        <taxon>Teleostei</taxon>
        <taxon>Neoteleostei</taxon>
        <taxon>Acanthomorphata</taxon>
        <taxon>Eupercaria</taxon>
        <taxon>Sciaenidae</taxon>
        <taxon>Nibea</taxon>
    </lineage>
</organism>
<keyword evidence="2" id="KW-1185">Reference proteome</keyword>
<name>A0ACB7F4I2_NIBAL</name>
<dbReference type="Proteomes" id="UP000805704">
    <property type="component" value="Chromosome 17"/>
</dbReference>
<dbReference type="EMBL" id="CM024805">
    <property type="protein sequence ID" value="KAG8009368.1"/>
    <property type="molecule type" value="Genomic_DNA"/>
</dbReference>
<gene>
    <name evidence="1" type="ORF">GBF38_017620</name>
</gene>
<comment type="caution">
    <text evidence="1">The sequence shown here is derived from an EMBL/GenBank/DDBJ whole genome shotgun (WGS) entry which is preliminary data.</text>
</comment>
<accession>A0ACB7F4I2</accession>
<proteinExistence type="predicted"/>
<protein>
    <submittedName>
        <fullName evidence="1">Uncharacterized protein</fullName>
    </submittedName>
</protein>